<dbReference type="SMART" id="SM00382">
    <property type="entry name" value="AAA"/>
    <property type="match status" value="1"/>
</dbReference>
<dbReference type="PANTHER" id="PTHR43790">
    <property type="entry name" value="CARBOHYDRATE TRANSPORT ATP-BINDING PROTEIN MG119-RELATED"/>
    <property type="match status" value="1"/>
</dbReference>
<dbReference type="PATRIC" id="fig|1122247.3.peg.4710"/>
<dbReference type="Proteomes" id="UP000006265">
    <property type="component" value="Unassembled WGS sequence"/>
</dbReference>
<evidence type="ECO:0000256" key="4">
    <source>
        <dbReference type="ARBA" id="ARBA00022840"/>
    </source>
</evidence>
<evidence type="ECO:0000256" key="2">
    <source>
        <dbReference type="ARBA" id="ARBA00022737"/>
    </source>
</evidence>
<dbReference type="eggNOG" id="COG1126">
    <property type="taxonomic scope" value="Bacteria"/>
</dbReference>
<dbReference type="GO" id="GO:0016887">
    <property type="term" value="F:ATP hydrolysis activity"/>
    <property type="evidence" value="ECO:0007669"/>
    <property type="project" value="InterPro"/>
</dbReference>
<name>K5B705_MYCHD</name>
<dbReference type="SUPFAM" id="SSF52540">
    <property type="entry name" value="P-loop containing nucleoside triphosphate hydrolases"/>
    <property type="match status" value="1"/>
</dbReference>
<evidence type="ECO:0000313" key="6">
    <source>
        <dbReference type="Proteomes" id="UP000006265"/>
    </source>
</evidence>
<dbReference type="RefSeq" id="WP_005632778.1">
    <property type="nucleotide sequence ID" value="NZ_AMRA01000158.1"/>
</dbReference>
<dbReference type="InterPro" id="IPR027417">
    <property type="entry name" value="P-loop_NTPase"/>
</dbReference>
<keyword evidence="2" id="KW-0677">Repeat</keyword>
<dbReference type="GO" id="GO:0005524">
    <property type="term" value="F:ATP binding"/>
    <property type="evidence" value="ECO:0007669"/>
    <property type="project" value="UniProtKB-KW"/>
</dbReference>
<keyword evidence="3" id="KW-0547">Nucleotide-binding</keyword>
<keyword evidence="1" id="KW-0813">Transport</keyword>
<dbReference type="InterPro" id="IPR003593">
    <property type="entry name" value="AAA+_ATPase"/>
</dbReference>
<keyword evidence="4 5" id="KW-0067">ATP-binding</keyword>
<dbReference type="AlphaFoldDB" id="K5B705"/>
<keyword evidence="6" id="KW-1185">Reference proteome</keyword>
<dbReference type="PANTHER" id="PTHR43790:SF9">
    <property type="entry name" value="GALACTOFURANOSE TRANSPORTER ATP-BINDING PROTEIN YTFR"/>
    <property type="match status" value="1"/>
</dbReference>
<dbReference type="InterPro" id="IPR050107">
    <property type="entry name" value="ABC_carbohydrate_import_ATPase"/>
</dbReference>
<protein>
    <submittedName>
        <fullName evidence="5">Putative sugar uptake ABC transporter, ATP-binding protein</fullName>
    </submittedName>
</protein>
<dbReference type="OrthoDB" id="4628241at2"/>
<reference evidence="5 6" key="1">
    <citation type="journal article" date="2012" name="J. Bacteriol.">
        <title>Genome sequence of Mycobacterium hassiacum DSM 44199, a rare source of heat-stable mycobacterial proteins.</title>
        <authorList>
            <person name="Tiago I."/>
            <person name="Maranha A."/>
            <person name="Mendes V."/>
            <person name="Alarico S."/>
            <person name="Moynihan P.J."/>
            <person name="Clarke A.J."/>
            <person name="Macedo-Ribeiro S."/>
            <person name="Pereira P.J."/>
            <person name="Empadinhas N."/>
        </authorList>
    </citation>
    <scope>NUCLEOTIDE SEQUENCE [LARGE SCALE GENOMIC DNA]</scope>
    <source>
        <strain evidence="6">DSM 44199 / CIP 105218 / JCM 12690 / 3849</strain>
    </source>
</reference>
<evidence type="ECO:0000256" key="1">
    <source>
        <dbReference type="ARBA" id="ARBA00022448"/>
    </source>
</evidence>
<accession>K5B705</accession>
<dbReference type="EMBL" id="AMRA01000158">
    <property type="protein sequence ID" value="EKF21108.1"/>
    <property type="molecule type" value="Genomic_DNA"/>
</dbReference>
<dbReference type="InterPro" id="IPR003439">
    <property type="entry name" value="ABC_transporter-like_ATP-bd"/>
</dbReference>
<dbReference type="PROSITE" id="PS50893">
    <property type="entry name" value="ABC_TRANSPORTER_2"/>
    <property type="match status" value="1"/>
</dbReference>
<evidence type="ECO:0000313" key="5">
    <source>
        <dbReference type="EMBL" id="EKF21108.1"/>
    </source>
</evidence>
<organism evidence="5 6">
    <name type="scientific">Mycolicibacterium hassiacum (strain DSM 44199 / CIP 105218 / JCM 12690 / 3849)</name>
    <name type="common">Mycobacterium hassiacum</name>
    <dbReference type="NCBI Taxonomy" id="1122247"/>
    <lineage>
        <taxon>Bacteria</taxon>
        <taxon>Bacillati</taxon>
        <taxon>Actinomycetota</taxon>
        <taxon>Actinomycetes</taxon>
        <taxon>Mycobacteriales</taxon>
        <taxon>Mycobacteriaceae</taxon>
        <taxon>Mycolicibacterium</taxon>
    </lineage>
</organism>
<dbReference type="Pfam" id="PF00005">
    <property type="entry name" value="ABC_tran"/>
    <property type="match status" value="1"/>
</dbReference>
<evidence type="ECO:0000256" key="3">
    <source>
        <dbReference type="ARBA" id="ARBA00022741"/>
    </source>
</evidence>
<gene>
    <name evidence="5" type="ORF">C731_4913</name>
</gene>
<comment type="caution">
    <text evidence="5">The sequence shown here is derived from an EMBL/GenBank/DDBJ whole genome shotgun (WGS) entry which is preliminary data.</text>
</comment>
<dbReference type="STRING" id="1122247.GCA_000379865_04560"/>
<sequence length="218" mass="22508">MSAAVLEVSGLTKRFGDHVLDDVELTTRGGELTLVVGGPGSGKSTLARCLTGVYRPDGGLVRYRLAGHGVVDLTGADARGVAWLRAHHLAGFDGPPAVPPGLPAAEAAARAAGCSRAEAVAALARLGADALGSVPFGRLRPAQRHAVGLAAALEPARPFVVLDAPERYADPHRLIRWLQRLIGTGAAVVVTADTTSKLTAIASHTGYLEKGHITWAEP</sequence>
<proteinExistence type="predicted"/>
<dbReference type="Gene3D" id="3.40.50.300">
    <property type="entry name" value="P-loop containing nucleotide triphosphate hydrolases"/>
    <property type="match status" value="1"/>
</dbReference>